<keyword evidence="3" id="KW-1185">Reference proteome</keyword>
<dbReference type="Proteomes" id="UP000027138">
    <property type="component" value="Unassembled WGS sequence"/>
</dbReference>
<evidence type="ECO:0000313" key="2">
    <source>
        <dbReference type="EMBL" id="KDP39726.1"/>
    </source>
</evidence>
<sequence>MENNIGDPLVLPSGPITQSRAKRYGAAMYSYVQDQVSQELKTKHLTSIVRNLKAHLGFLYCWRQVLKEWHAHAEWHAQAVLESDSWRLVKCGEARPCRVARPGHARA</sequence>
<dbReference type="OrthoDB" id="1732171at2759"/>
<reference evidence="2 3" key="1">
    <citation type="journal article" date="2014" name="PLoS ONE">
        <title>Global Analysis of Gene Expression Profiles in Physic Nut (Jatropha curcas L.) Seedlings Exposed to Salt Stress.</title>
        <authorList>
            <person name="Zhang L."/>
            <person name="Zhang C."/>
            <person name="Wu P."/>
            <person name="Chen Y."/>
            <person name="Li M."/>
            <person name="Jiang H."/>
            <person name="Wu G."/>
        </authorList>
    </citation>
    <scope>NUCLEOTIDE SEQUENCE [LARGE SCALE GENOMIC DNA]</scope>
    <source>
        <strain evidence="3">cv. GZQX0401</strain>
        <tissue evidence="2">Young leaves</tissue>
    </source>
</reference>
<dbReference type="AlphaFoldDB" id="A0A067KU66"/>
<dbReference type="EMBL" id="KK914347">
    <property type="protein sequence ID" value="KDP39725.1"/>
    <property type="molecule type" value="Genomic_DNA"/>
</dbReference>
<evidence type="ECO:0000313" key="1">
    <source>
        <dbReference type="EMBL" id="KDP39725.1"/>
    </source>
</evidence>
<name>A0A067KU66_JATCU</name>
<protein>
    <submittedName>
        <fullName evidence="2">Uncharacterized protein</fullName>
    </submittedName>
</protein>
<evidence type="ECO:0000313" key="3">
    <source>
        <dbReference type="Proteomes" id="UP000027138"/>
    </source>
</evidence>
<gene>
    <name evidence="1" type="ORF">JCGZ_02745</name>
    <name evidence="2" type="ORF">JCGZ_02746</name>
</gene>
<proteinExistence type="predicted"/>
<accession>A0A067KU66</accession>
<organism evidence="2 3">
    <name type="scientific">Jatropha curcas</name>
    <name type="common">Barbados nut</name>
    <dbReference type="NCBI Taxonomy" id="180498"/>
    <lineage>
        <taxon>Eukaryota</taxon>
        <taxon>Viridiplantae</taxon>
        <taxon>Streptophyta</taxon>
        <taxon>Embryophyta</taxon>
        <taxon>Tracheophyta</taxon>
        <taxon>Spermatophyta</taxon>
        <taxon>Magnoliopsida</taxon>
        <taxon>eudicotyledons</taxon>
        <taxon>Gunneridae</taxon>
        <taxon>Pentapetalae</taxon>
        <taxon>rosids</taxon>
        <taxon>fabids</taxon>
        <taxon>Malpighiales</taxon>
        <taxon>Euphorbiaceae</taxon>
        <taxon>Crotonoideae</taxon>
        <taxon>Jatropheae</taxon>
        <taxon>Jatropha</taxon>
    </lineage>
</organism>
<dbReference type="EMBL" id="KK914347">
    <property type="protein sequence ID" value="KDP39726.1"/>
    <property type="molecule type" value="Genomic_DNA"/>
</dbReference>